<dbReference type="EMBL" id="FP929094">
    <property type="protein sequence ID" value="CBX92728.1"/>
    <property type="molecule type" value="Genomic_DNA"/>
</dbReference>
<keyword evidence="2" id="KW-1185">Reference proteome</keyword>
<dbReference type="HOGENOM" id="CLU_1219875_0_0_1"/>
<protein>
    <submittedName>
        <fullName evidence="1">Predicted protein</fullName>
    </submittedName>
</protein>
<evidence type="ECO:0000313" key="1">
    <source>
        <dbReference type="EMBL" id="CBX92728.1"/>
    </source>
</evidence>
<dbReference type="VEuPathDB" id="FungiDB:LEMA_P054340.1"/>
<organism evidence="2">
    <name type="scientific">Leptosphaeria maculans (strain JN3 / isolate v23.1.3 / race Av1-4-5-6-7-8)</name>
    <name type="common">Blackleg fungus</name>
    <name type="synonym">Phoma lingam</name>
    <dbReference type="NCBI Taxonomy" id="985895"/>
    <lineage>
        <taxon>Eukaryota</taxon>
        <taxon>Fungi</taxon>
        <taxon>Dikarya</taxon>
        <taxon>Ascomycota</taxon>
        <taxon>Pezizomycotina</taxon>
        <taxon>Dothideomycetes</taxon>
        <taxon>Pleosporomycetidae</taxon>
        <taxon>Pleosporales</taxon>
        <taxon>Pleosporineae</taxon>
        <taxon>Leptosphaeriaceae</taxon>
        <taxon>Plenodomus</taxon>
        <taxon>Plenodomus lingam/Leptosphaeria maculans species complex</taxon>
    </lineage>
</organism>
<dbReference type="Proteomes" id="UP000002668">
    <property type="component" value="Genome"/>
</dbReference>
<proteinExistence type="predicted"/>
<reference evidence="2" key="1">
    <citation type="journal article" date="2011" name="Nat. Commun.">
        <title>Effector diversification within compartments of the Leptosphaeria maculans genome affected by Repeat-Induced Point mutations.</title>
        <authorList>
            <person name="Rouxel T."/>
            <person name="Grandaubert J."/>
            <person name="Hane J.K."/>
            <person name="Hoede C."/>
            <person name="van de Wouw A.P."/>
            <person name="Couloux A."/>
            <person name="Dominguez V."/>
            <person name="Anthouard V."/>
            <person name="Bally P."/>
            <person name="Bourras S."/>
            <person name="Cozijnsen A.J."/>
            <person name="Ciuffetti L.M."/>
            <person name="Degrave A."/>
            <person name="Dilmaghani A."/>
            <person name="Duret L."/>
            <person name="Fudal I."/>
            <person name="Goodwin S.B."/>
            <person name="Gout L."/>
            <person name="Glaser N."/>
            <person name="Linglin J."/>
            <person name="Kema G.H.J."/>
            <person name="Lapalu N."/>
            <person name="Lawrence C.B."/>
            <person name="May K."/>
            <person name="Meyer M."/>
            <person name="Ollivier B."/>
            <person name="Poulain J."/>
            <person name="Schoch C.L."/>
            <person name="Simon A."/>
            <person name="Spatafora J.W."/>
            <person name="Stachowiak A."/>
            <person name="Turgeon B.G."/>
            <person name="Tyler B.M."/>
            <person name="Vincent D."/>
            <person name="Weissenbach J."/>
            <person name="Amselem J."/>
            <person name="Quesneville H."/>
            <person name="Oliver R.P."/>
            <person name="Wincker P."/>
            <person name="Balesdent M.-H."/>
            <person name="Howlett B.J."/>
        </authorList>
    </citation>
    <scope>NUCLEOTIDE SEQUENCE [LARGE SCALE GENOMIC DNA]</scope>
    <source>
        <strain evidence="2">JN3 / isolate v23.1.3 / race Av1-4-5-6-7-8</strain>
    </source>
</reference>
<name>E4ZLP8_LEPMJ</name>
<gene>
    <name evidence="1" type="ORF">LEMA_P054340.1</name>
</gene>
<accession>E4ZLP8</accession>
<dbReference type="InParanoid" id="E4ZLP8"/>
<sequence length="227" mass="25144">MHRVLGRMNVMLVNQGHLPATGQRTPGLQLSDRKPSQRNCMHAAHISIAKEAKPPGERRGEPACDDRHYRLVLVAQPRWPVWKKHAKVDECSRQLSAETRAKNLHGQSAGGHLGEAEAHTDRAMALGLEIGWGRHVKARVLQLDEKISLVELRDVEMPPWFIKVPSTMESKEDDGASSVVTGRKISLPVQSNCPWGRENIVGQMAEAGKVDKETTACLAAIIGRRVR</sequence>
<evidence type="ECO:0000313" key="2">
    <source>
        <dbReference type="Proteomes" id="UP000002668"/>
    </source>
</evidence>
<dbReference type="AlphaFoldDB" id="E4ZLP8"/>